<proteinExistence type="predicted"/>
<evidence type="ECO:0008006" key="5">
    <source>
        <dbReference type="Google" id="ProtNLM"/>
    </source>
</evidence>
<dbReference type="Gene3D" id="3.30.70.1070">
    <property type="entry name" value="Sporulation related repeat"/>
    <property type="match status" value="1"/>
</dbReference>
<accession>A0A8J6IZ92</accession>
<dbReference type="AlphaFoldDB" id="A0A8J6IZ92"/>
<dbReference type="Proteomes" id="UP000601768">
    <property type="component" value="Unassembled WGS sequence"/>
</dbReference>
<keyword evidence="2" id="KW-1133">Transmembrane helix</keyword>
<evidence type="ECO:0000313" key="3">
    <source>
        <dbReference type="EMBL" id="MBC3767612.1"/>
    </source>
</evidence>
<comment type="caution">
    <text evidence="3">The sequence shown here is derived from an EMBL/GenBank/DDBJ whole genome shotgun (WGS) entry which is preliminary data.</text>
</comment>
<feature type="region of interest" description="Disordered" evidence="1">
    <location>
        <begin position="345"/>
        <end position="379"/>
    </location>
</feature>
<feature type="transmembrane region" description="Helical" evidence="2">
    <location>
        <begin position="218"/>
        <end position="240"/>
    </location>
</feature>
<evidence type="ECO:0000256" key="1">
    <source>
        <dbReference type="SAM" id="MobiDB-lite"/>
    </source>
</evidence>
<reference evidence="3" key="1">
    <citation type="journal article" date="2018" name="Int. J. Syst. Evol. Microbiol.">
        <title>Neptunicella marina gen. nov., sp. nov., isolated from surface seawater.</title>
        <authorList>
            <person name="Liu X."/>
            <person name="Lai Q."/>
            <person name="Du Y."/>
            <person name="Zhang X."/>
            <person name="Liu Z."/>
            <person name="Sun F."/>
            <person name="Shao Z."/>
        </authorList>
    </citation>
    <scope>NUCLEOTIDE SEQUENCE</scope>
    <source>
        <strain evidence="3">S27-2</strain>
    </source>
</reference>
<gene>
    <name evidence="3" type="ORF">H8B19_17160</name>
</gene>
<keyword evidence="2" id="KW-0472">Membrane</keyword>
<reference evidence="3" key="2">
    <citation type="submission" date="2020-08" db="EMBL/GenBank/DDBJ databases">
        <authorList>
            <person name="Lai Q."/>
        </authorList>
    </citation>
    <scope>NUCLEOTIDE SEQUENCE</scope>
    <source>
        <strain evidence="3">S27-2</strain>
    </source>
</reference>
<sequence length="518" mass="59052">MQEHIDLAGYTDLHNRLDHLVTYSSQLIFVSGEGLNVESEFVERYLAKKSDVANIAYLGAANRLSQSQYRQRIVEQLVGKVRLDYSRPLTEILPRILGNEEQFILIAVTSADNLSQSMLSELWDVVLQNRFARQRHHLNILLFGQHQWAEQAKSWLPTNHSDQPVLLSHHSLPATQSTDLTHSETELEALIREKRQQFDLRLQQRNKTIYREPVLSKWWAKLLITLVFVISFIGIMQWQYYEQSKALFNDVYAMFLGPAPQPVAIKAVDEENAESNVTTNSTEYTTEVGPVQQNTSLDLTNDVAPQQDASLISDWENASTKADERAQHIRGTESALKKVTLDAADPNKLDDNTDNINNEESNQDILSDDGFSDENILEPVTNGHENDVVDYQVEDITRVEQIEDPQLPDDIRPQQYAYDGAILLSHDISGFYLQLSGMSSEYVLSEFLKDNKLEDKVWIYRTQRYGGNWYVVLLRQYFGTLEDARKAVSTLSASLVAEEPFAKPASQVDQEITQGKIN</sequence>
<organism evidence="3 4">
    <name type="scientific">Neptunicella marina</name>
    <dbReference type="NCBI Taxonomy" id="2125989"/>
    <lineage>
        <taxon>Bacteria</taxon>
        <taxon>Pseudomonadati</taxon>
        <taxon>Pseudomonadota</taxon>
        <taxon>Gammaproteobacteria</taxon>
        <taxon>Alteromonadales</taxon>
        <taxon>Alteromonadaceae</taxon>
        <taxon>Neptunicella</taxon>
    </lineage>
</organism>
<dbReference type="GO" id="GO:0042834">
    <property type="term" value="F:peptidoglycan binding"/>
    <property type="evidence" value="ECO:0007669"/>
    <property type="project" value="InterPro"/>
</dbReference>
<keyword evidence="2" id="KW-0812">Transmembrane</keyword>
<name>A0A8J6IZ92_9ALTE</name>
<dbReference type="EMBL" id="JACNEP010000021">
    <property type="protein sequence ID" value="MBC3767612.1"/>
    <property type="molecule type" value="Genomic_DNA"/>
</dbReference>
<evidence type="ECO:0000256" key="2">
    <source>
        <dbReference type="SAM" id="Phobius"/>
    </source>
</evidence>
<evidence type="ECO:0000313" key="4">
    <source>
        <dbReference type="Proteomes" id="UP000601768"/>
    </source>
</evidence>
<dbReference type="RefSeq" id="WP_186508245.1">
    <property type="nucleotide sequence ID" value="NZ_JACNEP010000021.1"/>
</dbReference>
<feature type="compositionally biased region" description="Polar residues" evidence="1">
    <location>
        <begin position="354"/>
        <end position="365"/>
    </location>
</feature>
<dbReference type="InterPro" id="IPR036680">
    <property type="entry name" value="SPOR-like_sf"/>
</dbReference>
<keyword evidence="4" id="KW-1185">Reference proteome</keyword>
<protein>
    <recommendedName>
        <fullName evidence="5">SPOR domain-containing protein</fullName>
    </recommendedName>
</protein>
<feature type="compositionally biased region" description="Acidic residues" evidence="1">
    <location>
        <begin position="366"/>
        <end position="376"/>
    </location>
</feature>